<sequence length="327" mass="34503">MRRRDFITLLGGIGAAGAWPDCTRAQQPAMPVIGFLSSFTTNPRFVAAFRQGLGETGYVEGQNVAIQYHWAEGGQYNRLPTVAAELVGRRVAVIVASPIPAALAAKAATTTIPIVFAIGSDPIESGLVTSLNRPGGNITGVSFLSVELGAKRLELLRDLVPKVASIALLVNPNNTNAEPQTKETQLAAAGLGLDLDVLKASTRADFDQAFATLVRQRAGALVVSADPFFISQRDHLVALAAHHAVPAIYYAREFAEAGGLMSYGSNFAAANRQAGVYAGRILKGEKPGDLPVMLSAKFEFVINLKTAKALGVEVPAKLLALADEVIE</sequence>
<name>A0A1M6SUY8_9BRAD</name>
<dbReference type="OrthoDB" id="7342842at2"/>
<dbReference type="Gene3D" id="3.40.50.2300">
    <property type="match status" value="2"/>
</dbReference>
<dbReference type="Pfam" id="PF04392">
    <property type="entry name" value="ABC_sub_bind"/>
    <property type="match status" value="1"/>
</dbReference>
<gene>
    <name evidence="1" type="ORF">SAMN05444159_3373</name>
</gene>
<dbReference type="CDD" id="cd06325">
    <property type="entry name" value="PBP1_ABC_unchar_transporter"/>
    <property type="match status" value="1"/>
</dbReference>
<dbReference type="InterPro" id="IPR007487">
    <property type="entry name" value="ABC_transpt-TYRBP-like"/>
</dbReference>
<accession>A0A1M6SUY8</accession>
<dbReference type="AlphaFoldDB" id="A0A1M6SUY8"/>
<protein>
    <submittedName>
        <fullName evidence="1">Putative ABC transport system substrate-binding protein</fullName>
    </submittedName>
</protein>
<evidence type="ECO:0000313" key="2">
    <source>
        <dbReference type="Proteomes" id="UP000189935"/>
    </source>
</evidence>
<dbReference type="EMBL" id="LT670844">
    <property type="protein sequence ID" value="SHK48515.1"/>
    <property type="molecule type" value="Genomic_DNA"/>
</dbReference>
<proteinExistence type="predicted"/>
<dbReference type="Proteomes" id="UP000189935">
    <property type="component" value="Chromosome I"/>
</dbReference>
<reference evidence="1 2" key="1">
    <citation type="submission" date="2016-11" db="EMBL/GenBank/DDBJ databases">
        <authorList>
            <person name="Jaros S."/>
            <person name="Januszkiewicz K."/>
            <person name="Wedrychowicz H."/>
        </authorList>
    </citation>
    <scope>NUCLEOTIDE SEQUENCE [LARGE SCALE GENOMIC DNA]</scope>
    <source>
        <strain evidence="1 2">GAS499</strain>
    </source>
</reference>
<dbReference type="RefSeq" id="WP_079539517.1">
    <property type="nucleotide sequence ID" value="NZ_LT670844.1"/>
</dbReference>
<evidence type="ECO:0000313" key="1">
    <source>
        <dbReference type="EMBL" id="SHK48515.1"/>
    </source>
</evidence>
<dbReference type="PANTHER" id="PTHR35271:SF1">
    <property type="entry name" value="ABC TRANSPORTER, SUBSTRATE-BINDING LIPOPROTEIN"/>
    <property type="match status" value="1"/>
</dbReference>
<dbReference type="PANTHER" id="PTHR35271">
    <property type="entry name" value="ABC TRANSPORTER, SUBSTRATE-BINDING LIPOPROTEIN-RELATED"/>
    <property type="match status" value="1"/>
</dbReference>
<organism evidence="1 2">
    <name type="scientific">Bradyrhizobium lablabi</name>
    <dbReference type="NCBI Taxonomy" id="722472"/>
    <lineage>
        <taxon>Bacteria</taxon>
        <taxon>Pseudomonadati</taxon>
        <taxon>Pseudomonadota</taxon>
        <taxon>Alphaproteobacteria</taxon>
        <taxon>Hyphomicrobiales</taxon>
        <taxon>Nitrobacteraceae</taxon>
        <taxon>Bradyrhizobium</taxon>
    </lineage>
</organism>